<accession>A0AA37W079</accession>
<evidence type="ECO:0000313" key="3">
    <source>
        <dbReference type="EMBL" id="GLP97644.1"/>
    </source>
</evidence>
<keyword evidence="1" id="KW-0732">Signal</keyword>
<protein>
    <recommendedName>
        <fullName evidence="2">Glycoside hydrolase family 2 catalytic domain-containing protein</fullName>
    </recommendedName>
</protein>
<dbReference type="GO" id="GO:0004553">
    <property type="term" value="F:hydrolase activity, hydrolyzing O-glycosyl compounds"/>
    <property type="evidence" value="ECO:0007669"/>
    <property type="project" value="InterPro"/>
</dbReference>
<gene>
    <name evidence="3" type="ORF">GCM10007895_29510</name>
</gene>
<dbReference type="AlphaFoldDB" id="A0AA37W079"/>
<dbReference type="InterPro" id="IPR017853">
    <property type="entry name" value="GH"/>
</dbReference>
<feature type="chain" id="PRO_5041357032" description="Glycoside hydrolase family 2 catalytic domain-containing protein" evidence="1">
    <location>
        <begin position="25"/>
        <end position="453"/>
    </location>
</feature>
<dbReference type="Proteomes" id="UP001161422">
    <property type="component" value="Unassembled WGS sequence"/>
</dbReference>
<sequence>MQKNLIKALAGLCLTGLVSIAASATPAKVSIVKGEQGYGVLVNGQPYQVKGAGVSFTDGSNYQALAEAGGNTFRTWSTDNADIALAAAEKHGLMVLMGIDLQKQLHGFDYNDEAAVKKQFEWAKAQVLKYKDHPNLLGWIVANEPNLLFNDDGSLAMVNPKAYQAIAELVDFIHEVDPNHPVTFSFAGVNPDHVKAAMEHASNMDFISVQVYGDLANVGEQYAALGVDKPFMVTEFGPLGHWEVPTTSWGREIEEPSGIKAATFAQRLDTGLTQDKSGLNIGHFAFLWGQKQERTPTWYGMFNQDGSANARVDEMTRFWTGSYPKNRAPLAYEILIQGKPASDSLELDAGKTVEMTLVYGEPEDDKTEYQWRLLKEVDVRSQGGAFEKEPEAVPLDVKLVSSEQINSREWGQVRRVTVNFSVPAQTGDYRVFSYIYDGKGKVGNANFPFMVVK</sequence>
<reference evidence="3" key="1">
    <citation type="journal article" date="2014" name="Int. J. Syst. Evol. Microbiol.">
        <title>Complete genome sequence of Corynebacterium casei LMG S-19264T (=DSM 44701T), isolated from a smear-ripened cheese.</title>
        <authorList>
            <consortium name="US DOE Joint Genome Institute (JGI-PGF)"/>
            <person name="Walter F."/>
            <person name="Albersmeier A."/>
            <person name="Kalinowski J."/>
            <person name="Ruckert C."/>
        </authorList>
    </citation>
    <scope>NUCLEOTIDE SEQUENCE</scope>
    <source>
        <strain evidence="3">NBRC 101628</strain>
    </source>
</reference>
<comment type="caution">
    <text evidence="3">The sequence shown here is derived from an EMBL/GenBank/DDBJ whole genome shotgun (WGS) entry which is preliminary data.</text>
</comment>
<dbReference type="Pfam" id="PF02836">
    <property type="entry name" value="Glyco_hydro_2_C"/>
    <property type="match status" value="1"/>
</dbReference>
<keyword evidence="4" id="KW-1185">Reference proteome</keyword>
<reference evidence="3" key="2">
    <citation type="submission" date="2023-01" db="EMBL/GenBank/DDBJ databases">
        <title>Draft genome sequence of Paraferrimonas sedimenticola strain NBRC 101628.</title>
        <authorList>
            <person name="Sun Q."/>
            <person name="Mori K."/>
        </authorList>
    </citation>
    <scope>NUCLEOTIDE SEQUENCE</scope>
    <source>
        <strain evidence="3">NBRC 101628</strain>
    </source>
</reference>
<feature type="domain" description="Glycoside hydrolase family 2 catalytic" evidence="2">
    <location>
        <begin position="86"/>
        <end position="237"/>
    </location>
</feature>
<dbReference type="InterPro" id="IPR006103">
    <property type="entry name" value="Glyco_hydro_2_cat"/>
</dbReference>
<dbReference type="SUPFAM" id="SSF51445">
    <property type="entry name" value="(Trans)glycosidases"/>
    <property type="match status" value="1"/>
</dbReference>
<evidence type="ECO:0000313" key="4">
    <source>
        <dbReference type="Proteomes" id="UP001161422"/>
    </source>
</evidence>
<dbReference type="RefSeq" id="WP_095507055.1">
    <property type="nucleotide sequence ID" value="NZ_BSNC01000009.1"/>
</dbReference>
<evidence type="ECO:0000259" key="2">
    <source>
        <dbReference type="Pfam" id="PF02836"/>
    </source>
</evidence>
<organism evidence="3 4">
    <name type="scientific">Paraferrimonas sedimenticola</name>
    <dbReference type="NCBI Taxonomy" id="375674"/>
    <lineage>
        <taxon>Bacteria</taxon>
        <taxon>Pseudomonadati</taxon>
        <taxon>Pseudomonadota</taxon>
        <taxon>Gammaproteobacteria</taxon>
        <taxon>Alteromonadales</taxon>
        <taxon>Ferrimonadaceae</taxon>
        <taxon>Paraferrimonas</taxon>
    </lineage>
</organism>
<dbReference type="EMBL" id="BSNC01000009">
    <property type="protein sequence ID" value="GLP97644.1"/>
    <property type="molecule type" value="Genomic_DNA"/>
</dbReference>
<evidence type="ECO:0000256" key="1">
    <source>
        <dbReference type="SAM" id="SignalP"/>
    </source>
</evidence>
<dbReference type="GO" id="GO:0005975">
    <property type="term" value="P:carbohydrate metabolic process"/>
    <property type="evidence" value="ECO:0007669"/>
    <property type="project" value="InterPro"/>
</dbReference>
<feature type="signal peptide" evidence="1">
    <location>
        <begin position="1"/>
        <end position="24"/>
    </location>
</feature>
<dbReference type="Gene3D" id="3.20.20.80">
    <property type="entry name" value="Glycosidases"/>
    <property type="match status" value="1"/>
</dbReference>
<name>A0AA37W079_9GAMM</name>
<proteinExistence type="predicted"/>